<evidence type="ECO:0000256" key="2">
    <source>
        <dbReference type="ARBA" id="ARBA00022737"/>
    </source>
</evidence>
<dbReference type="PANTHER" id="PTHR11364">
    <property type="entry name" value="THIOSULFATE SULFERTANSFERASE"/>
    <property type="match status" value="1"/>
</dbReference>
<dbReference type="CDD" id="cd01448">
    <property type="entry name" value="TST_Repeat_1"/>
    <property type="match status" value="1"/>
</dbReference>
<dbReference type="OrthoDB" id="9781034at2"/>
<keyword evidence="5" id="KW-1185">Reference proteome</keyword>
<dbReference type="Gene3D" id="3.40.250.10">
    <property type="entry name" value="Rhodanese-like domain"/>
    <property type="match status" value="2"/>
</dbReference>
<dbReference type="SUPFAM" id="SSF52821">
    <property type="entry name" value="Rhodanese/Cell cycle control phosphatase"/>
    <property type="match status" value="2"/>
</dbReference>
<feature type="domain" description="Rhodanese" evidence="3">
    <location>
        <begin position="197"/>
        <end position="282"/>
    </location>
</feature>
<protein>
    <submittedName>
        <fullName evidence="4">Sulfurtransferase</fullName>
    </submittedName>
</protein>
<dbReference type="PANTHER" id="PTHR11364:SF27">
    <property type="entry name" value="SULFURTRANSFERASE"/>
    <property type="match status" value="1"/>
</dbReference>
<sequence length="284" mass="30096">MSGSLPLLIDPEWLAGELGAPDLKILDCTVQIEPNPAGGAPVNRPDRAAFETAHLPGAQFADLVNDLSDTSNRFAFAVPSQESFAAAMSALGVNDGDRVVLYSTGNPWWATRAWWLLRLFGYNEAGVLDGGIRAWTAAGLPVESGPAPEPAPGTFTARPPRPLIATKDDVLAAIERGETCTINALPAANFRGEVGPGRIAGSVSVPGVGMTDPQTGRFLPLDDIRRQLESVGAFEKQVISYCGGGITATIIPFMMARLGGPEPLVYDHSLQEWASDKSMPMERG</sequence>
<dbReference type="InterPro" id="IPR036873">
    <property type="entry name" value="Rhodanese-like_dom_sf"/>
</dbReference>
<keyword evidence="1 4" id="KW-0808">Transferase</keyword>
<evidence type="ECO:0000313" key="4">
    <source>
        <dbReference type="EMBL" id="RAI04417.1"/>
    </source>
</evidence>
<gene>
    <name evidence="4" type="ORF">DLJ53_08255</name>
</gene>
<feature type="domain" description="Rhodanese" evidence="3">
    <location>
        <begin position="44"/>
        <end position="144"/>
    </location>
</feature>
<proteinExistence type="predicted"/>
<evidence type="ECO:0000259" key="3">
    <source>
        <dbReference type="PROSITE" id="PS50206"/>
    </source>
</evidence>
<keyword evidence="2" id="KW-0677">Repeat</keyword>
<comment type="caution">
    <text evidence="4">The sequence shown here is derived from an EMBL/GenBank/DDBJ whole genome shotgun (WGS) entry which is preliminary data.</text>
</comment>
<evidence type="ECO:0000256" key="1">
    <source>
        <dbReference type="ARBA" id="ARBA00022679"/>
    </source>
</evidence>
<dbReference type="EMBL" id="QHHQ01000001">
    <property type="protein sequence ID" value="RAI04417.1"/>
    <property type="molecule type" value="Genomic_DNA"/>
</dbReference>
<organism evidence="4 5">
    <name type="scientific">Acuticoccus sediminis</name>
    <dbReference type="NCBI Taxonomy" id="2184697"/>
    <lineage>
        <taxon>Bacteria</taxon>
        <taxon>Pseudomonadati</taxon>
        <taxon>Pseudomonadota</taxon>
        <taxon>Alphaproteobacteria</taxon>
        <taxon>Hyphomicrobiales</taxon>
        <taxon>Amorphaceae</taxon>
        <taxon>Acuticoccus</taxon>
    </lineage>
</organism>
<name>A0A8B2NWA1_9HYPH</name>
<reference evidence="4 5" key="1">
    <citation type="submission" date="2018-05" db="EMBL/GenBank/DDBJ databases">
        <title>Acuticoccus sediminis sp. nov., isolated from deep-sea sediment of Indian Ocean.</title>
        <authorList>
            <person name="Liu X."/>
            <person name="Lai Q."/>
            <person name="Du Y."/>
            <person name="Sun F."/>
            <person name="Zhang X."/>
            <person name="Wang S."/>
            <person name="Shao Z."/>
        </authorList>
    </citation>
    <scope>NUCLEOTIDE SEQUENCE [LARGE SCALE GENOMIC DNA]</scope>
    <source>
        <strain evidence="4 5">PTG4-2</strain>
    </source>
</reference>
<dbReference type="Proteomes" id="UP000249590">
    <property type="component" value="Unassembled WGS sequence"/>
</dbReference>
<dbReference type="GO" id="GO:0004792">
    <property type="term" value="F:thiosulfate-cyanide sulfurtransferase activity"/>
    <property type="evidence" value="ECO:0007669"/>
    <property type="project" value="TreeGrafter"/>
</dbReference>
<accession>A0A8B2NWA1</accession>
<dbReference type="PROSITE" id="PS50206">
    <property type="entry name" value="RHODANESE_3"/>
    <property type="match status" value="2"/>
</dbReference>
<dbReference type="Pfam" id="PF00581">
    <property type="entry name" value="Rhodanese"/>
    <property type="match status" value="1"/>
</dbReference>
<dbReference type="AlphaFoldDB" id="A0A8B2NWA1"/>
<dbReference type="InterPro" id="IPR045078">
    <property type="entry name" value="TST/MPST-like"/>
</dbReference>
<dbReference type="SMART" id="SM00450">
    <property type="entry name" value="RHOD"/>
    <property type="match status" value="2"/>
</dbReference>
<dbReference type="InterPro" id="IPR001763">
    <property type="entry name" value="Rhodanese-like_dom"/>
</dbReference>
<dbReference type="RefSeq" id="WP_111343890.1">
    <property type="nucleotide sequence ID" value="NZ_JAIWKD010000010.1"/>
</dbReference>
<evidence type="ECO:0000313" key="5">
    <source>
        <dbReference type="Proteomes" id="UP000249590"/>
    </source>
</evidence>